<name>A0A4Q7L4Y8_9PSEU</name>
<feature type="transmembrane region" description="Helical" evidence="7">
    <location>
        <begin position="224"/>
        <end position="244"/>
    </location>
</feature>
<dbReference type="GO" id="GO:0005886">
    <property type="term" value="C:plasma membrane"/>
    <property type="evidence" value="ECO:0007669"/>
    <property type="project" value="UniProtKB-SubCell"/>
</dbReference>
<evidence type="ECO:0000313" key="8">
    <source>
        <dbReference type="EMBL" id="RZS44314.1"/>
    </source>
</evidence>
<dbReference type="AlphaFoldDB" id="A0A4Q7L4Y8"/>
<evidence type="ECO:0000256" key="4">
    <source>
        <dbReference type="ARBA" id="ARBA00022692"/>
    </source>
</evidence>
<organism evidence="8 9">
    <name type="scientific">Herbihabitans rhizosphaerae</name>
    <dbReference type="NCBI Taxonomy" id="1872711"/>
    <lineage>
        <taxon>Bacteria</taxon>
        <taxon>Bacillati</taxon>
        <taxon>Actinomycetota</taxon>
        <taxon>Actinomycetes</taxon>
        <taxon>Pseudonocardiales</taxon>
        <taxon>Pseudonocardiaceae</taxon>
        <taxon>Herbihabitans</taxon>
    </lineage>
</organism>
<keyword evidence="6 7" id="KW-0472">Membrane</keyword>
<evidence type="ECO:0000256" key="7">
    <source>
        <dbReference type="SAM" id="Phobius"/>
    </source>
</evidence>
<gene>
    <name evidence="8" type="ORF">EV193_101189</name>
</gene>
<evidence type="ECO:0000256" key="2">
    <source>
        <dbReference type="ARBA" id="ARBA00007543"/>
    </source>
</evidence>
<dbReference type="RefSeq" id="WP_130342014.1">
    <property type="nucleotide sequence ID" value="NZ_SGWQ01000001.1"/>
</dbReference>
<comment type="caution">
    <text evidence="8">The sequence shown here is derived from an EMBL/GenBank/DDBJ whole genome shotgun (WGS) entry which is preliminary data.</text>
</comment>
<dbReference type="PANTHER" id="PTHR43141">
    <property type="entry name" value="CYTOCHROME BD2 SUBUNIT II"/>
    <property type="match status" value="1"/>
</dbReference>
<feature type="transmembrane region" description="Helical" evidence="7">
    <location>
        <begin position="251"/>
        <end position="272"/>
    </location>
</feature>
<dbReference type="GO" id="GO:0016682">
    <property type="term" value="F:oxidoreductase activity, acting on diphenols and related substances as donors, oxygen as acceptor"/>
    <property type="evidence" value="ECO:0007669"/>
    <property type="project" value="TreeGrafter"/>
</dbReference>
<dbReference type="GO" id="GO:0019646">
    <property type="term" value="P:aerobic electron transport chain"/>
    <property type="evidence" value="ECO:0007669"/>
    <property type="project" value="TreeGrafter"/>
</dbReference>
<keyword evidence="9" id="KW-1185">Reference proteome</keyword>
<evidence type="ECO:0000256" key="3">
    <source>
        <dbReference type="ARBA" id="ARBA00022475"/>
    </source>
</evidence>
<feature type="transmembrane region" description="Helical" evidence="7">
    <location>
        <begin position="81"/>
        <end position="100"/>
    </location>
</feature>
<dbReference type="GO" id="GO:0070069">
    <property type="term" value="C:cytochrome complex"/>
    <property type="evidence" value="ECO:0007669"/>
    <property type="project" value="TreeGrafter"/>
</dbReference>
<feature type="transmembrane region" description="Helical" evidence="7">
    <location>
        <begin position="6"/>
        <end position="30"/>
    </location>
</feature>
<dbReference type="GO" id="GO:0009055">
    <property type="term" value="F:electron transfer activity"/>
    <property type="evidence" value="ECO:0007669"/>
    <property type="project" value="TreeGrafter"/>
</dbReference>
<dbReference type="NCBIfam" id="TIGR00203">
    <property type="entry name" value="cydB"/>
    <property type="match status" value="1"/>
</dbReference>
<feature type="transmembrane region" description="Helical" evidence="7">
    <location>
        <begin position="155"/>
        <end position="178"/>
    </location>
</feature>
<keyword evidence="5 7" id="KW-1133">Transmembrane helix</keyword>
<dbReference type="Proteomes" id="UP000294257">
    <property type="component" value="Unassembled WGS sequence"/>
</dbReference>
<sequence length="334" mass="35534">MDTLLLVVIAMLFAGYFALAGFDYGTGLLYRTLGTDEPERRRVLGTVGPFFLGNEVWLVAAIGLMIGAFPRWEGELLSGAYPIVVAILVGLITFTAAFQLRSRRDGARRRVWDTLVTGGAAVTVAGWGLLLGNLVRGLPLENGRPAGDVLDLFSPYAITWGVGFVALFGLHGAAFIAMRTAGKLAERARRAGRACAGPAVLFVVAAGVGGMLSDEVGAAVTRPWLAIGGAAVFAALLMTASSSLARYRPRIAFACTTTVCALLMPLLLAARYPNLLTSTVDSKVLTVEQGVAGGATLDVLGWVALAVIPLVLLLQWTVWWGNRRKVDERTPLFW</sequence>
<evidence type="ECO:0000256" key="1">
    <source>
        <dbReference type="ARBA" id="ARBA00004651"/>
    </source>
</evidence>
<evidence type="ECO:0000256" key="5">
    <source>
        <dbReference type="ARBA" id="ARBA00022989"/>
    </source>
</evidence>
<evidence type="ECO:0000313" key="9">
    <source>
        <dbReference type="Proteomes" id="UP000294257"/>
    </source>
</evidence>
<comment type="similarity">
    <text evidence="2">Belongs to the cytochrome ubiquinol oxidase subunit 2 family.</text>
</comment>
<protein>
    <submittedName>
        <fullName evidence="8">Cytochrome d ubiquinol oxidase subunit II</fullName>
    </submittedName>
</protein>
<feature type="transmembrane region" description="Helical" evidence="7">
    <location>
        <begin position="50"/>
        <end position="69"/>
    </location>
</feature>
<dbReference type="OrthoDB" id="9776710at2"/>
<feature type="transmembrane region" description="Helical" evidence="7">
    <location>
        <begin position="190"/>
        <end position="212"/>
    </location>
</feature>
<comment type="subcellular location">
    <subcellularLocation>
        <location evidence="1">Cell membrane</location>
        <topology evidence="1">Multi-pass membrane protein</topology>
    </subcellularLocation>
</comment>
<dbReference type="PANTHER" id="PTHR43141:SF4">
    <property type="entry name" value="CYTOCHROME BD2 SUBUNIT II"/>
    <property type="match status" value="1"/>
</dbReference>
<keyword evidence="3" id="KW-1003">Cell membrane</keyword>
<dbReference type="EMBL" id="SGWQ01000001">
    <property type="protein sequence ID" value="RZS44314.1"/>
    <property type="molecule type" value="Genomic_DNA"/>
</dbReference>
<feature type="transmembrane region" description="Helical" evidence="7">
    <location>
        <begin position="299"/>
        <end position="319"/>
    </location>
</feature>
<accession>A0A4Q7L4Y8</accession>
<evidence type="ECO:0000256" key="6">
    <source>
        <dbReference type="ARBA" id="ARBA00023136"/>
    </source>
</evidence>
<keyword evidence="4 7" id="KW-0812">Transmembrane</keyword>
<reference evidence="8 9" key="1">
    <citation type="submission" date="2019-02" db="EMBL/GenBank/DDBJ databases">
        <title>Genomic Encyclopedia of Type Strains, Phase IV (KMG-IV): sequencing the most valuable type-strain genomes for metagenomic binning, comparative biology and taxonomic classification.</title>
        <authorList>
            <person name="Goeker M."/>
        </authorList>
    </citation>
    <scope>NUCLEOTIDE SEQUENCE [LARGE SCALE GENOMIC DNA]</scope>
    <source>
        <strain evidence="8 9">DSM 101727</strain>
    </source>
</reference>
<proteinExistence type="inferred from homology"/>
<feature type="transmembrane region" description="Helical" evidence="7">
    <location>
        <begin position="112"/>
        <end position="135"/>
    </location>
</feature>
<dbReference type="Pfam" id="PF02322">
    <property type="entry name" value="Cyt_bd_oxida_II"/>
    <property type="match status" value="1"/>
</dbReference>
<dbReference type="InterPro" id="IPR003317">
    <property type="entry name" value="Cyt-d_oxidase_su2"/>
</dbReference>